<protein>
    <submittedName>
        <fullName evidence="2">Uncharacterized protein</fullName>
    </submittedName>
</protein>
<feature type="region of interest" description="Disordered" evidence="1">
    <location>
        <begin position="1"/>
        <end position="29"/>
    </location>
</feature>
<evidence type="ECO:0000256" key="1">
    <source>
        <dbReference type="SAM" id="MobiDB-lite"/>
    </source>
</evidence>
<gene>
    <name evidence="2" type="ORF">K701_03300</name>
</gene>
<evidence type="ECO:0000313" key="3">
    <source>
        <dbReference type="Proteomes" id="UP000731519"/>
    </source>
</evidence>
<dbReference type="EMBL" id="ASYR01000003">
    <property type="protein sequence ID" value="KAF0651546.1"/>
    <property type="molecule type" value="Genomic_DNA"/>
</dbReference>
<dbReference type="Proteomes" id="UP000731519">
    <property type="component" value="Unassembled WGS sequence"/>
</dbReference>
<sequence length="29" mass="2857">MDGVVGGSTRDPERRAGSGPVGRGGWTAA</sequence>
<reference evidence="2 3" key="1">
    <citation type="submission" date="2013-05" db="EMBL/GenBank/DDBJ databases">
        <title>Genome Sequence of Streptomyces fradiae.</title>
        <authorList>
            <person name="Kirby R."/>
        </authorList>
    </citation>
    <scope>NUCLEOTIDE SEQUENCE [LARGE SCALE GENOMIC DNA]</scope>
    <source>
        <strain evidence="2 3">ATCC 10745</strain>
    </source>
</reference>
<keyword evidence="3" id="KW-1185">Reference proteome</keyword>
<proteinExistence type="predicted"/>
<feature type="compositionally biased region" description="Gly residues" evidence="1">
    <location>
        <begin position="19"/>
        <end position="29"/>
    </location>
</feature>
<evidence type="ECO:0000313" key="2">
    <source>
        <dbReference type="EMBL" id="KAF0651546.1"/>
    </source>
</evidence>
<accession>A0ABQ6Y0M9</accession>
<name>A0ABQ6Y0M9_STRFR</name>
<comment type="caution">
    <text evidence="2">The sequence shown here is derived from an EMBL/GenBank/DDBJ whole genome shotgun (WGS) entry which is preliminary data.</text>
</comment>
<organism evidence="2 3">
    <name type="scientific">Streptomyces fradiae ATCC 10745 = DSM 40063</name>
    <dbReference type="NCBI Taxonomy" id="1319510"/>
    <lineage>
        <taxon>Bacteria</taxon>
        <taxon>Bacillati</taxon>
        <taxon>Actinomycetota</taxon>
        <taxon>Actinomycetes</taxon>
        <taxon>Kitasatosporales</taxon>
        <taxon>Streptomycetaceae</taxon>
        <taxon>Streptomyces</taxon>
    </lineage>
</organism>